<accession>A0AAE3MWH1</accession>
<evidence type="ECO:0000256" key="7">
    <source>
        <dbReference type="SAM" id="SignalP"/>
    </source>
</evidence>
<sequence length="156" mass="17177">MNRSIRTAILSLAVGATALSGVSPAFADGWRRHGHPPVERRHDRGEAAALGVIGLATGLIVGSAIANGRQNDAPVYDAYPVDPYRHAPPPPAYYDADRDYYPETPRRYNAQASRVQALEPWSRGWYDYCADRYRSFDPSSGTYVGYDGNRHFCTAG</sequence>
<comment type="function">
    <text evidence="6">Has immunoglobulin-binding and hemagglutination properties, and can bind to mannose. Essential for virulence. May be involved in LPS biosynthesis or polysaccharide transport.</text>
</comment>
<protein>
    <recommendedName>
        <fullName evidence="3">Lectin-like protein BA14k</fullName>
    </recommendedName>
</protein>
<reference evidence="8" key="1">
    <citation type="submission" date="2022-07" db="EMBL/GenBank/DDBJ databases">
        <title>Ectorhizobium quercum gen.nov., sp. nov.</title>
        <authorList>
            <person name="Ma T."/>
            <person name="Li Y."/>
        </authorList>
    </citation>
    <scope>NUCLEOTIDE SEQUENCE</scope>
    <source>
        <strain evidence="8">BDR2-2</strain>
    </source>
</reference>
<evidence type="ECO:0000256" key="4">
    <source>
        <dbReference type="ARBA" id="ARBA00022475"/>
    </source>
</evidence>
<dbReference type="Proteomes" id="UP001208771">
    <property type="component" value="Unassembled WGS sequence"/>
</dbReference>
<organism evidence="8 9">
    <name type="scientific">Ectorhizobium quercum</name>
    <dbReference type="NCBI Taxonomy" id="2965071"/>
    <lineage>
        <taxon>Bacteria</taxon>
        <taxon>Pseudomonadati</taxon>
        <taxon>Pseudomonadota</taxon>
        <taxon>Alphaproteobacteria</taxon>
        <taxon>Hyphomicrobiales</taxon>
        <taxon>Rhizobiaceae</taxon>
        <taxon>Ectorhizobium</taxon>
    </lineage>
</organism>
<keyword evidence="5" id="KW-0430">Lectin</keyword>
<keyword evidence="7" id="KW-0732">Signal</keyword>
<dbReference type="GO" id="GO:0030246">
    <property type="term" value="F:carbohydrate binding"/>
    <property type="evidence" value="ECO:0007669"/>
    <property type="project" value="UniProtKB-KW"/>
</dbReference>
<dbReference type="GO" id="GO:0016020">
    <property type="term" value="C:membrane"/>
    <property type="evidence" value="ECO:0007669"/>
    <property type="project" value="UniProtKB-SubCell"/>
</dbReference>
<comment type="similarity">
    <text evidence="2">Belongs to the BA14k family.</text>
</comment>
<dbReference type="EMBL" id="JANFPI010000002">
    <property type="protein sequence ID" value="MCX8996558.1"/>
    <property type="molecule type" value="Genomic_DNA"/>
</dbReference>
<keyword evidence="9" id="KW-1185">Reference proteome</keyword>
<evidence type="ECO:0000313" key="8">
    <source>
        <dbReference type="EMBL" id="MCX8996558.1"/>
    </source>
</evidence>
<dbReference type="AlphaFoldDB" id="A0AAE3MWH1"/>
<gene>
    <name evidence="8" type="ORF">NOF55_05520</name>
</gene>
<evidence type="ECO:0000256" key="6">
    <source>
        <dbReference type="ARBA" id="ARBA00025321"/>
    </source>
</evidence>
<evidence type="ECO:0000256" key="1">
    <source>
        <dbReference type="ARBA" id="ARBA00004167"/>
    </source>
</evidence>
<evidence type="ECO:0000256" key="3">
    <source>
        <dbReference type="ARBA" id="ARBA00020552"/>
    </source>
</evidence>
<comment type="subcellular location">
    <subcellularLocation>
        <location evidence="1">Membrane</location>
        <topology evidence="1">Single-pass membrane protein</topology>
    </subcellularLocation>
</comment>
<evidence type="ECO:0000256" key="5">
    <source>
        <dbReference type="ARBA" id="ARBA00022734"/>
    </source>
</evidence>
<comment type="caution">
    <text evidence="8">The sequence shown here is derived from an EMBL/GenBank/DDBJ whole genome shotgun (WGS) entry which is preliminary data.</text>
</comment>
<keyword evidence="4" id="KW-1003">Cell membrane</keyword>
<dbReference type="RefSeq" id="WP_306410345.1">
    <property type="nucleotide sequence ID" value="NZ_JANFPI010000002.1"/>
</dbReference>
<evidence type="ECO:0000256" key="2">
    <source>
        <dbReference type="ARBA" id="ARBA00010270"/>
    </source>
</evidence>
<name>A0AAE3MWH1_9HYPH</name>
<feature type="chain" id="PRO_5042186699" description="Lectin-like protein BA14k" evidence="7">
    <location>
        <begin position="28"/>
        <end position="156"/>
    </location>
</feature>
<keyword evidence="4" id="KW-0472">Membrane</keyword>
<evidence type="ECO:0000313" key="9">
    <source>
        <dbReference type="Proteomes" id="UP001208771"/>
    </source>
</evidence>
<dbReference type="Pfam" id="PF07886">
    <property type="entry name" value="BA14K"/>
    <property type="match status" value="1"/>
</dbReference>
<feature type="signal peptide" evidence="7">
    <location>
        <begin position="1"/>
        <end position="27"/>
    </location>
</feature>
<proteinExistence type="inferred from homology"/>
<dbReference type="InterPro" id="IPR012413">
    <property type="entry name" value="BA14K"/>
</dbReference>